<dbReference type="InterPro" id="IPR052509">
    <property type="entry name" value="Metal_resp_DNA-bind_regulator"/>
</dbReference>
<organism evidence="2 3">
    <name type="scientific">Paeniglutamicibacter gangotriensis</name>
    <dbReference type="NCBI Taxonomy" id="254787"/>
    <lineage>
        <taxon>Bacteria</taxon>
        <taxon>Bacillati</taxon>
        <taxon>Actinomycetota</taxon>
        <taxon>Actinomycetes</taxon>
        <taxon>Micrococcales</taxon>
        <taxon>Micrococcaceae</taxon>
        <taxon>Paeniglutamicibacter</taxon>
    </lineage>
</organism>
<dbReference type="PANTHER" id="PTHR33169">
    <property type="entry name" value="PADR-FAMILY TRANSCRIPTIONAL REGULATOR"/>
    <property type="match status" value="1"/>
</dbReference>
<dbReference type="OrthoDB" id="122286at2"/>
<dbReference type="PANTHER" id="PTHR33169:SF14">
    <property type="entry name" value="TRANSCRIPTIONAL REGULATOR RV3488"/>
    <property type="match status" value="1"/>
</dbReference>
<evidence type="ECO:0000259" key="1">
    <source>
        <dbReference type="Pfam" id="PF03551"/>
    </source>
</evidence>
<evidence type="ECO:0000313" key="2">
    <source>
        <dbReference type="EMBL" id="KAA0975760.1"/>
    </source>
</evidence>
<evidence type="ECO:0000313" key="3">
    <source>
        <dbReference type="Proteomes" id="UP000323856"/>
    </source>
</evidence>
<reference evidence="2 3" key="1">
    <citation type="submission" date="2019-07" db="EMBL/GenBank/DDBJ databases">
        <title>Analysis of the biochemical properties, biological activity and biotechnological potential of siderophores and biosurfactants produced by Antarctic psychrotolerant bacteria.</title>
        <authorList>
            <person name="Styczynski M."/>
            <person name="Krucon T."/>
            <person name="Decewicz P."/>
            <person name="Dziewit L."/>
        </authorList>
    </citation>
    <scope>NUCLEOTIDE SEQUENCE [LARGE SCALE GENOMIC DNA]</scope>
    <source>
        <strain evidence="2 3">ANT_H27</strain>
    </source>
</reference>
<dbReference type="RefSeq" id="WP_007271410.1">
    <property type="nucleotide sequence ID" value="NZ_JBITUG010000009.1"/>
</dbReference>
<protein>
    <submittedName>
        <fullName evidence="2">PadR family transcriptional regulator</fullName>
    </submittedName>
</protein>
<dbReference type="InterPro" id="IPR036390">
    <property type="entry name" value="WH_DNA-bd_sf"/>
</dbReference>
<dbReference type="EMBL" id="VOBL01000014">
    <property type="protein sequence ID" value="KAA0975760.1"/>
    <property type="molecule type" value="Genomic_DNA"/>
</dbReference>
<dbReference type="AlphaFoldDB" id="A0A5B0EDG1"/>
<dbReference type="Pfam" id="PF03551">
    <property type="entry name" value="PadR"/>
    <property type="match status" value="1"/>
</dbReference>
<name>A0A5B0EDG1_9MICC</name>
<feature type="domain" description="Transcription regulator PadR N-terminal" evidence="1">
    <location>
        <begin position="28"/>
        <end position="90"/>
    </location>
</feature>
<proteinExistence type="predicted"/>
<dbReference type="Proteomes" id="UP000323856">
    <property type="component" value="Unassembled WGS sequence"/>
</dbReference>
<dbReference type="InterPro" id="IPR005149">
    <property type="entry name" value="Tscrpt_reg_PadR_N"/>
</dbReference>
<dbReference type="Gene3D" id="1.10.10.10">
    <property type="entry name" value="Winged helix-like DNA-binding domain superfamily/Winged helix DNA-binding domain"/>
    <property type="match status" value="1"/>
</dbReference>
<accession>A0A5B0EDG1</accession>
<dbReference type="InterPro" id="IPR036388">
    <property type="entry name" value="WH-like_DNA-bd_sf"/>
</dbReference>
<comment type="caution">
    <text evidence="2">The sequence shown here is derived from an EMBL/GenBank/DDBJ whole genome shotgun (WGS) entry which is preliminary data.</text>
</comment>
<dbReference type="SUPFAM" id="SSF46785">
    <property type="entry name" value="Winged helix' DNA-binding domain"/>
    <property type="match status" value="1"/>
</dbReference>
<gene>
    <name evidence="2" type="ORF">FQ154_13235</name>
</gene>
<sequence>MIDDEVLAGHQQELRRGTVVMAALATLETPGYGYGLLAVLEKSGLSVDANTLYPLLRRLEKQGLLAAEWDTTESRPRKMYKTSDAGRNLLGTLEAEWNHLATSLNALRSEESNPHLKELP</sequence>